<organism evidence="1 2">
    <name type="scientific">Flavobacterium suzhouense</name>
    <dbReference type="NCBI Taxonomy" id="1529638"/>
    <lineage>
        <taxon>Bacteria</taxon>
        <taxon>Pseudomonadati</taxon>
        <taxon>Bacteroidota</taxon>
        <taxon>Flavobacteriia</taxon>
        <taxon>Flavobacteriales</taxon>
        <taxon>Flavobacteriaceae</taxon>
        <taxon>Flavobacterium</taxon>
    </lineage>
</organism>
<dbReference type="InterPro" id="IPR011047">
    <property type="entry name" value="Quinoprotein_ADH-like_sf"/>
</dbReference>
<comment type="caution">
    <text evidence="1">The sequence shown here is derived from an EMBL/GenBank/DDBJ whole genome shotgun (WGS) entry which is preliminary data.</text>
</comment>
<dbReference type="Proteomes" id="UP001597480">
    <property type="component" value="Unassembled WGS sequence"/>
</dbReference>
<accession>A0ABW5NT98</accession>
<name>A0ABW5NT98_9FLAO</name>
<dbReference type="EMBL" id="JBHUMD010000007">
    <property type="protein sequence ID" value="MFD2601605.1"/>
    <property type="molecule type" value="Genomic_DNA"/>
</dbReference>
<protein>
    <recommendedName>
        <fullName evidence="3">PQQ-like domain-containing protein</fullName>
    </recommendedName>
</protein>
<gene>
    <name evidence="1" type="ORF">ACFSR3_06015</name>
</gene>
<keyword evidence="2" id="KW-1185">Reference proteome</keyword>
<evidence type="ECO:0000313" key="1">
    <source>
        <dbReference type="EMBL" id="MFD2601605.1"/>
    </source>
</evidence>
<dbReference type="RefSeq" id="WP_379820160.1">
    <property type="nucleotide sequence ID" value="NZ_JBHUMD010000007.1"/>
</dbReference>
<reference evidence="2" key="1">
    <citation type="journal article" date="2019" name="Int. J. Syst. Evol. Microbiol.">
        <title>The Global Catalogue of Microorganisms (GCM) 10K type strain sequencing project: providing services to taxonomists for standard genome sequencing and annotation.</title>
        <authorList>
            <consortium name="The Broad Institute Genomics Platform"/>
            <consortium name="The Broad Institute Genome Sequencing Center for Infectious Disease"/>
            <person name="Wu L."/>
            <person name="Ma J."/>
        </authorList>
    </citation>
    <scope>NUCLEOTIDE SEQUENCE [LARGE SCALE GENOMIC DNA]</scope>
    <source>
        <strain evidence="2">KCTC 42107</strain>
    </source>
</reference>
<evidence type="ECO:0000313" key="2">
    <source>
        <dbReference type="Proteomes" id="UP001597480"/>
    </source>
</evidence>
<sequence>MKNILLFLVLLGNILVQDKLPYDVTKLTTKKELNFYQTDKRGIKYKDVVYYVENDLNVITAYQQSGKVKWKVNFTEKFTSEVIGERKIRYINIDKDKLHVTYAKHDYFEIDLKTGKLFYWGSD</sequence>
<dbReference type="SUPFAM" id="SSF50998">
    <property type="entry name" value="Quinoprotein alcohol dehydrogenase-like"/>
    <property type="match status" value="1"/>
</dbReference>
<evidence type="ECO:0008006" key="3">
    <source>
        <dbReference type="Google" id="ProtNLM"/>
    </source>
</evidence>
<proteinExistence type="predicted"/>